<keyword evidence="2" id="KW-1185">Reference proteome</keyword>
<dbReference type="EMBL" id="SWMS01000015">
    <property type="protein sequence ID" value="TKG66765.1"/>
    <property type="molecule type" value="Genomic_DNA"/>
</dbReference>
<accession>A0ABY2RZT8</accession>
<sequence length="62" mass="6875">MRTWKELWRSLTQEPAGFRADGRVLGLGLATAQARAGQQASQEVEDFLRQRAAEERPSATSS</sequence>
<comment type="caution">
    <text evidence="1">The sequence shown here is derived from an EMBL/GenBank/DDBJ whole genome shotgun (WGS) entry which is preliminary data.</text>
</comment>
<evidence type="ECO:0000313" key="1">
    <source>
        <dbReference type="EMBL" id="TKG66765.1"/>
    </source>
</evidence>
<proteinExistence type="predicted"/>
<name>A0ABY2RZT8_9PSEU</name>
<evidence type="ECO:0000313" key="2">
    <source>
        <dbReference type="Proteomes" id="UP000309992"/>
    </source>
</evidence>
<protein>
    <submittedName>
        <fullName evidence="1">Uncharacterized protein</fullName>
    </submittedName>
</protein>
<reference evidence="1 2" key="1">
    <citation type="journal article" date="2015" name="Antonie Van Leeuwenhoek">
        <title>Prauserella endophytica sp. nov., an endophytic actinobacterium isolated from Tamarix taklamakanensis.</title>
        <authorList>
            <person name="Liu J.M."/>
            <person name="Habden X."/>
            <person name="Guo L."/>
            <person name="Tuo L."/>
            <person name="Jiang Z.K."/>
            <person name="Liu S.W."/>
            <person name="Liu X.F."/>
            <person name="Chen L."/>
            <person name="Li R.F."/>
            <person name="Zhang Y.Q."/>
            <person name="Sun C.H."/>
        </authorList>
    </citation>
    <scope>NUCLEOTIDE SEQUENCE [LARGE SCALE GENOMIC DNA]</scope>
    <source>
        <strain evidence="1 2">CGMCC 4.7182</strain>
    </source>
</reference>
<organism evidence="1 2">
    <name type="scientific">Prauserella endophytica</name>
    <dbReference type="NCBI Taxonomy" id="1592324"/>
    <lineage>
        <taxon>Bacteria</taxon>
        <taxon>Bacillati</taxon>
        <taxon>Actinomycetota</taxon>
        <taxon>Actinomycetes</taxon>
        <taxon>Pseudonocardiales</taxon>
        <taxon>Pseudonocardiaceae</taxon>
        <taxon>Prauserella</taxon>
        <taxon>Prauserella coralliicola group</taxon>
    </lineage>
</organism>
<dbReference type="RefSeq" id="WP_137096264.1">
    <property type="nucleotide sequence ID" value="NZ_SWMS01000015.1"/>
</dbReference>
<dbReference type="Proteomes" id="UP000309992">
    <property type="component" value="Unassembled WGS sequence"/>
</dbReference>
<gene>
    <name evidence="1" type="ORF">FCN18_25250</name>
</gene>